<keyword evidence="3" id="KW-1185">Reference proteome</keyword>
<gene>
    <name evidence="2" type="ORF">HMPREF0501_01225</name>
</gene>
<dbReference type="HOGENOM" id="CLU_1287495_0_0_9"/>
<evidence type="ECO:0000256" key="1">
    <source>
        <dbReference type="SAM" id="MobiDB-lite"/>
    </source>
</evidence>
<feature type="region of interest" description="Disordered" evidence="1">
    <location>
        <begin position="1"/>
        <end position="29"/>
    </location>
</feature>
<sequence>MPKQGQFARSQRHGISKSFHQHHQRQRQRTIDQTMVNDFLIVRYRLTTGKHLESLDRETGQRFLQELTPRLQETSFDLSAAVHQTLVEINAKVPWQFFYQLSRNWSLLNQFIQRELPALPLAKPVLLKNLVTQGELDQVIVQLLAQRIIGMTLLQRSVSATVQQNLIHQMATTLESDSQIQWSKVAAAFKPWPFPLDERLDSGTRDWLKAISQIHI</sequence>
<organism evidence="2 3">
    <name type="scientific">Limosilactobacillus coleohominis 101-4-CHN</name>
    <dbReference type="NCBI Taxonomy" id="575594"/>
    <lineage>
        <taxon>Bacteria</taxon>
        <taxon>Bacillati</taxon>
        <taxon>Bacillota</taxon>
        <taxon>Bacilli</taxon>
        <taxon>Lactobacillales</taxon>
        <taxon>Lactobacillaceae</taxon>
        <taxon>Limosilactobacillus</taxon>
    </lineage>
</organism>
<evidence type="ECO:0000313" key="3">
    <source>
        <dbReference type="Proteomes" id="UP000003987"/>
    </source>
</evidence>
<dbReference type="AlphaFoldDB" id="C7XWG0"/>
<evidence type="ECO:0000313" key="2">
    <source>
        <dbReference type="EMBL" id="EEU30220.1"/>
    </source>
</evidence>
<dbReference type="RefSeq" id="WP_006917094.1">
    <property type="nucleotide sequence ID" value="NZ_GG698804.1"/>
</dbReference>
<dbReference type="EMBL" id="GG698804">
    <property type="protein sequence ID" value="EEU30220.1"/>
    <property type="molecule type" value="Genomic_DNA"/>
</dbReference>
<dbReference type="OrthoDB" id="2149263at2"/>
<dbReference type="Proteomes" id="UP000003987">
    <property type="component" value="Unassembled WGS sequence"/>
</dbReference>
<protein>
    <submittedName>
        <fullName evidence="2">Uncharacterized protein</fullName>
    </submittedName>
</protein>
<feature type="compositionally biased region" description="Basic residues" evidence="1">
    <location>
        <begin position="10"/>
        <end position="28"/>
    </location>
</feature>
<reference evidence="2 3" key="1">
    <citation type="submission" date="2009-06" db="EMBL/GenBank/DDBJ databases">
        <title>The Genome Sequence of Lactobacillus coleohominis strain 101-4-CHN.</title>
        <authorList>
            <consortium name="The Broad Institute Genome Sequencing Platform"/>
            <person name="Ward D."/>
            <person name="Young S.K."/>
            <person name="Zeng Q."/>
            <person name="Koehrsen M."/>
            <person name="Alvarado L."/>
            <person name="Berlin A."/>
            <person name="Borenstein D."/>
            <person name="Chen Z."/>
            <person name="Engels R."/>
            <person name="Freedman E."/>
            <person name="Gellesch M."/>
            <person name="Goldberg J."/>
            <person name="Griggs A."/>
            <person name="Gujja S."/>
            <person name="Heiman D."/>
            <person name="Hepburn T."/>
            <person name="Howarth C."/>
            <person name="Jen D."/>
            <person name="Larson L."/>
            <person name="Lewis B."/>
            <person name="Mehta T."/>
            <person name="Park D."/>
            <person name="Pearson M."/>
            <person name="Roberts A."/>
            <person name="Saif S."/>
            <person name="Shea T."/>
            <person name="Shenoy N."/>
            <person name="Sisk P."/>
            <person name="Stolte C."/>
            <person name="Sykes S."/>
            <person name="Walk T."/>
            <person name="White J."/>
            <person name="Yandava C."/>
            <person name="Liu Y."/>
            <person name="Xu Q."/>
            <person name="Lander E."/>
            <person name="Nusbaum C."/>
            <person name="Galagan J."/>
            <person name="Birren B."/>
        </authorList>
    </citation>
    <scope>NUCLEOTIDE SEQUENCE [LARGE SCALE GENOMIC DNA]</scope>
    <source>
        <strain evidence="2 3">101-4-CHN</strain>
    </source>
</reference>
<accession>C7XWG0</accession>
<dbReference type="eggNOG" id="ENOG50309WV">
    <property type="taxonomic scope" value="Bacteria"/>
</dbReference>
<name>C7XWG0_9LACO</name>
<proteinExistence type="predicted"/>
<dbReference type="STRING" id="575594.HMPREF0501_01225"/>